<protein>
    <submittedName>
        <fullName evidence="1">Uncharacterized protein</fullName>
    </submittedName>
</protein>
<evidence type="ECO:0000313" key="2">
    <source>
        <dbReference type="Proteomes" id="UP001501447"/>
    </source>
</evidence>
<name>A0ABP6CDP4_9ACTN</name>
<comment type="caution">
    <text evidence="1">The sequence shown here is derived from an EMBL/GenBank/DDBJ whole genome shotgun (WGS) entry which is preliminary data.</text>
</comment>
<evidence type="ECO:0000313" key="1">
    <source>
        <dbReference type="EMBL" id="GAA2609111.1"/>
    </source>
</evidence>
<gene>
    <name evidence="1" type="ORF">GCM10009863_23290</name>
</gene>
<reference evidence="2" key="1">
    <citation type="journal article" date="2019" name="Int. J. Syst. Evol. Microbiol.">
        <title>The Global Catalogue of Microorganisms (GCM) 10K type strain sequencing project: providing services to taxonomists for standard genome sequencing and annotation.</title>
        <authorList>
            <consortium name="The Broad Institute Genomics Platform"/>
            <consortium name="The Broad Institute Genome Sequencing Center for Infectious Disease"/>
            <person name="Wu L."/>
            <person name="Ma J."/>
        </authorList>
    </citation>
    <scope>NUCLEOTIDE SEQUENCE [LARGE SCALE GENOMIC DNA]</scope>
    <source>
        <strain evidence="2">JCM 16373</strain>
    </source>
</reference>
<keyword evidence="2" id="KW-1185">Reference proteome</keyword>
<dbReference type="EMBL" id="BAAARJ010000006">
    <property type="protein sequence ID" value="GAA2609111.1"/>
    <property type="molecule type" value="Genomic_DNA"/>
</dbReference>
<proteinExistence type="predicted"/>
<dbReference type="RefSeq" id="WP_425575958.1">
    <property type="nucleotide sequence ID" value="NZ_BAAARJ010000006.1"/>
</dbReference>
<sequence>MFSLFRTARVRTARVRTARVRTARVRTARVRALPPTSAHPPARTTARTAGRAAAALAAVVAVSVTAAGAQPAEAVAQVVSASPAAGSPPAASTPVVTGRHTGPQIHRFLAWFYGDHGPTPRQREQNVSAFLKEKQDQNPGQDVILCAQNVPQDIKVGPVTVAQSAGFGWATVTAYWADGTTSTSTAYVALDSRPIELHDVVCAG</sequence>
<organism evidence="1 2">
    <name type="scientific">Streptomyces axinellae</name>
    <dbReference type="NCBI Taxonomy" id="552788"/>
    <lineage>
        <taxon>Bacteria</taxon>
        <taxon>Bacillati</taxon>
        <taxon>Actinomycetota</taxon>
        <taxon>Actinomycetes</taxon>
        <taxon>Kitasatosporales</taxon>
        <taxon>Streptomycetaceae</taxon>
        <taxon>Streptomyces</taxon>
    </lineage>
</organism>
<accession>A0ABP6CDP4</accession>
<dbReference type="Proteomes" id="UP001501447">
    <property type="component" value="Unassembled WGS sequence"/>
</dbReference>